<evidence type="ECO:0000256" key="4">
    <source>
        <dbReference type="ARBA" id="ARBA00022793"/>
    </source>
</evidence>
<evidence type="ECO:0000256" key="7">
    <source>
        <dbReference type="ARBA" id="ARBA00023239"/>
    </source>
</evidence>
<evidence type="ECO:0000313" key="11">
    <source>
        <dbReference type="Proteomes" id="UP000657421"/>
    </source>
</evidence>
<keyword evidence="3 8" id="KW-0028">Amino-acid biosynthesis</keyword>
<dbReference type="Gene3D" id="3.20.20.70">
    <property type="entry name" value="Aldolase class I"/>
    <property type="match status" value="1"/>
</dbReference>
<dbReference type="PANTHER" id="PTHR22854">
    <property type="entry name" value="TRYPTOPHAN BIOSYNTHESIS PROTEIN"/>
    <property type="match status" value="1"/>
</dbReference>
<sequence length="272" mass="30241">MNILETIAAKTRERTEAEKKQLSLETVRNMAEEKAAAEKKEENGQFTYRFQQALAGKDISFICEVKKASPSKGIIAEAFPYLQIAREYEQAGASAISCLTEPFWFLGKDEYLKEITGQVQIPVLRKDFTIDEYMIYQAKNLGVSAILLICAILDDGQLAAWHQLAAELGLSVLTEAHTEEEIDRALKAGAKILGVNNRNLKDFTVDVEQSRKLRSMVPSDVLFVSESGIKNHADIQALRENGTDAVLIGETLMRAADKKAMLDELRNGTSIQ</sequence>
<dbReference type="InterPro" id="IPR013785">
    <property type="entry name" value="Aldolase_TIM"/>
</dbReference>
<feature type="domain" description="Indole-3-glycerol phosphate synthase" evidence="9">
    <location>
        <begin position="4"/>
        <end position="265"/>
    </location>
</feature>
<dbReference type="InterPro" id="IPR045186">
    <property type="entry name" value="Indole-3-glycerol_P_synth"/>
</dbReference>
<dbReference type="EMBL" id="JACRSZ010000001">
    <property type="protein sequence ID" value="MBC8571883.1"/>
    <property type="molecule type" value="Genomic_DNA"/>
</dbReference>
<comment type="caution">
    <text evidence="10">The sequence shown here is derived from an EMBL/GenBank/DDBJ whole genome shotgun (WGS) entry which is preliminary data.</text>
</comment>
<evidence type="ECO:0000259" key="9">
    <source>
        <dbReference type="Pfam" id="PF00218"/>
    </source>
</evidence>
<proteinExistence type="inferred from homology"/>
<comment type="pathway">
    <text evidence="2 8">Amino-acid biosynthesis; L-tryptophan biosynthesis; L-tryptophan from chorismate: step 4/5.</text>
</comment>
<dbReference type="Proteomes" id="UP000657421">
    <property type="component" value="Unassembled WGS sequence"/>
</dbReference>
<organism evidence="10 11">
    <name type="scientific">Jingyaoa shaoxingensis</name>
    <dbReference type="NCBI Taxonomy" id="2763671"/>
    <lineage>
        <taxon>Bacteria</taxon>
        <taxon>Bacillati</taxon>
        <taxon>Bacillota</taxon>
        <taxon>Clostridia</taxon>
        <taxon>Lachnospirales</taxon>
        <taxon>Lachnospiraceae</taxon>
        <taxon>Jingyaoa</taxon>
    </lineage>
</organism>
<dbReference type="EC" id="4.1.1.48" evidence="8"/>
<dbReference type="Pfam" id="PF00218">
    <property type="entry name" value="IGPS"/>
    <property type="match status" value="1"/>
</dbReference>
<dbReference type="HAMAP" id="MF_00134_B">
    <property type="entry name" value="IGPS_B"/>
    <property type="match status" value="1"/>
</dbReference>
<protein>
    <recommendedName>
        <fullName evidence="8">Indole-3-glycerol phosphate synthase</fullName>
        <shortName evidence="8">IGPS</shortName>
        <ecNumber evidence="8">4.1.1.48</ecNumber>
    </recommendedName>
</protein>
<dbReference type="SUPFAM" id="SSF51366">
    <property type="entry name" value="Ribulose-phoshate binding barrel"/>
    <property type="match status" value="1"/>
</dbReference>
<keyword evidence="11" id="KW-1185">Reference proteome</keyword>
<evidence type="ECO:0000256" key="1">
    <source>
        <dbReference type="ARBA" id="ARBA00001633"/>
    </source>
</evidence>
<evidence type="ECO:0000256" key="5">
    <source>
        <dbReference type="ARBA" id="ARBA00022822"/>
    </source>
</evidence>
<comment type="catalytic activity">
    <reaction evidence="1 8">
        <text>1-(2-carboxyphenylamino)-1-deoxy-D-ribulose 5-phosphate + H(+) = (1S,2R)-1-C-(indol-3-yl)glycerol 3-phosphate + CO2 + H2O</text>
        <dbReference type="Rhea" id="RHEA:23476"/>
        <dbReference type="ChEBI" id="CHEBI:15377"/>
        <dbReference type="ChEBI" id="CHEBI:15378"/>
        <dbReference type="ChEBI" id="CHEBI:16526"/>
        <dbReference type="ChEBI" id="CHEBI:58613"/>
        <dbReference type="ChEBI" id="CHEBI:58866"/>
        <dbReference type="EC" id="4.1.1.48"/>
    </reaction>
</comment>
<evidence type="ECO:0000256" key="3">
    <source>
        <dbReference type="ARBA" id="ARBA00022605"/>
    </source>
</evidence>
<keyword evidence="4 8" id="KW-0210">Decarboxylase</keyword>
<keyword evidence="7 8" id="KW-0456">Lyase</keyword>
<reference evidence="10 11" key="1">
    <citation type="submission" date="2020-08" db="EMBL/GenBank/DDBJ databases">
        <title>Genome public.</title>
        <authorList>
            <person name="Liu C."/>
            <person name="Sun Q."/>
        </authorList>
    </citation>
    <scope>NUCLEOTIDE SEQUENCE [LARGE SCALE GENOMIC DNA]</scope>
    <source>
        <strain evidence="10 11">NSJ-46</strain>
    </source>
</reference>
<accession>A0ABR7N649</accession>
<dbReference type="InterPro" id="IPR001468">
    <property type="entry name" value="Indole-3-GlycerolPSynthase_CS"/>
</dbReference>
<evidence type="ECO:0000256" key="8">
    <source>
        <dbReference type="HAMAP-Rule" id="MF_00134"/>
    </source>
</evidence>
<keyword evidence="5 8" id="KW-0822">Tryptophan biosynthesis</keyword>
<dbReference type="InterPro" id="IPR013798">
    <property type="entry name" value="Indole-3-glycerol_P_synth_dom"/>
</dbReference>
<dbReference type="InterPro" id="IPR011060">
    <property type="entry name" value="RibuloseP-bd_barrel"/>
</dbReference>
<dbReference type="PANTHER" id="PTHR22854:SF2">
    <property type="entry name" value="INDOLE-3-GLYCEROL-PHOSPHATE SYNTHASE"/>
    <property type="match status" value="1"/>
</dbReference>
<comment type="similarity">
    <text evidence="8">Belongs to the TrpC family.</text>
</comment>
<keyword evidence="6 8" id="KW-0057">Aromatic amino acid biosynthesis</keyword>
<evidence type="ECO:0000313" key="10">
    <source>
        <dbReference type="EMBL" id="MBC8571883.1"/>
    </source>
</evidence>
<dbReference type="NCBIfam" id="NF001377">
    <property type="entry name" value="PRK00278.2-4"/>
    <property type="match status" value="1"/>
</dbReference>
<dbReference type="GO" id="GO:0004425">
    <property type="term" value="F:indole-3-glycerol-phosphate synthase activity"/>
    <property type="evidence" value="ECO:0007669"/>
    <property type="project" value="UniProtKB-EC"/>
</dbReference>
<dbReference type="CDD" id="cd00331">
    <property type="entry name" value="IGPS"/>
    <property type="match status" value="1"/>
</dbReference>
<evidence type="ECO:0000256" key="6">
    <source>
        <dbReference type="ARBA" id="ARBA00023141"/>
    </source>
</evidence>
<dbReference type="PROSITE" id="PS00614">
    <property type="entry name" value="IGPS"/>
    <property type="match status" value="1"/>
</dbReference>
<gene>
    <name evidence="8 10" type="primary">trpC</name>
    <name evidence="10" type="ORF">H8716_02100</name>
</gene>
<evidence type="ECO:0000256" key="2">
    <source>
        <dbReference type="ARBA" id="ARBA00004696"/>
    </source>
</evidence>
<name>A0ABR7N649_9FIRM</name>
<dbReference type="RefSeq" id="WP_249306877.1">
    <property type="nucleotide sequence ID" value="NZ_JACRSZ010000001.1"/>
</dbReference>